<gene>
    <name evidence="2" type="ORF">ARMGADRAFT_1034967</name>
</gene>
<evidence type="ECO:0000313" key="2">
    <source>
        <dbReference type="EMBL" id="PBK87066.1"/>
    </source>
</evidence>
<protein>
    <submittedName>
        <fullName evidence="2">Uncharacterized protein</fullName>
    </submittedName>
</protein>
<feature type="region of interest" description="Disordered" evidence="1">
    <location>
        <begin position="50"/>
        <end position="69"/>
    </location>
</feature>
<sequence length="168" mass="18796">MLPITKYINIQSMPIDLSIPKTPLQHVQASGMTPMPTRPAKNLTWRSHAVEPKGSSPLPSTDKENIPSIPPNLAVAVQTLGKQAAQSPVWDDVIEALTPTEDSNKGKGKPKRKKLKWSLRNLQLNTARQHILQGSYFHLRYLLITVDPWVVDAEADETAIKAWFMQLD</sequence>
<accession>A0A2H3DHZ3</accession>
<evidence type="ECO:0000313" key="3">
    <source>
        <dbReference type="Proteomes" id="UP000217790"/>
    </source>
</evidence>
<dbReference type="AlphaFoldDB" id="A0A2H3DHZ3"/>
<evidence type="ECO:0000256" key="1">
    <source>
        <dbReference type="SAM" id="MobiDB-lite"/>
    </source>
</evidence>
<dbReference type="OrthoDB" id="10465481at2759"/>
<proteinExistence type="predicted"/>
<organism evidence="2 3">
    <name type="scientific">Armillaria gallica</name>
    <name type="common">Bulbous honey fungus</name>
    <name type="synonym">Armillaria bulbosa</name>
    <dbReference type="NCBI Taxonomy" id="47427"/>
    <lineage>
        <taxon>Eukaryota</taxon>
        <taxon>Fungi</taxon>
        <taxon>Dikarya</taxon>
        <taxon>Basidiomycota</taxon>
        <taxon>Agaricomycotina</taxon>
        <taxon>Agaricomycetes</taxon>
        <taxon>Agaricomycetidae</taxon>
        <taxon>Agaricales</taxon>
        <taxon>Marasmiineae</taxon>
        <taxon>Physalacriaceae</taxon>
        <taxon>Armillaria</taxon>
    </lineage>
</organism>
<dbReference type="EMBL" id="KZ293680">
    <property type="protein sequence ID" value="PBK87066.1"/>
    <property type="molecule type" value="Genomic_DNA"/>
</dbReference>
<dbReference type="Proteomes" id="UP000217790">
    <property type="component" value="Unassembled WGS sequence"/>
</dbReference>
<keyword evidence="3" id="KW-1185">Reference proteome</keyword>
<dbReference type="InParanoid" id="A0A2H3DHZ3"/>
<reference evidence="3" key="1">
    <citation type="journal article" date="2017" name="Nat. Ecol. Evol.">
        <title>Genome expansion and lineage-specific genetic innovations in the forest pathogenic fungi Armillaria.</title>
        <authorList>
            <person name="Sipos G."/>
            <person name="Prasanna A.N."/>
            <person name="Walter M.C."/>
            <person name="O'Connor E."/>
            <person name="Balint B."/>
            <person name="Krizsan K."/>
            <person name="Kiss B."/>
            <person name="Hess J."/>
            <person name="Varga T."/>
            <person name="Slot J."/>
            <person name="Riley R."/>
            <person name="Boka B."/>
            <person name="Rigling D."/>
            <person name="Barry K."/>
            <person name="Lee J."/>
            <person name="Mihaltcheva S."/>
            <person name="LaButti K."/>
            <person name="Lipzen A."/>
            <person name="Waldron R."/>
            <person name="Moloney N.M."/>
            <person name="Sperisen C."/>
            <person name="Kredics L."/>
            <person name="Vagvoelgyi C."/>
            <person name="Patrignani A."/>
            <person name="Fitzpatrick D."/>
            <person name="Nagy I."/>
            <person name="Doyle S."/>
            <person name="Anderson J.B."/>
            <person name="Grigoriev I.V."/>
            <person name="Gueldener U."/>
            <person name="Muensterkoetter M."/>
            <person name="Nagy L.G."/>
        </authorList>
    </citation>
    <scope>NUCLEOTIDE SEQUENCE [LARGE SCALE GENOMIC DNA]</scope>
    <source>
        <strain evidence="3">Ar21-2</strain>
    </source>
</reference>
<name>A0A2H3DHZ3_ARMGA</name>